<dbReference type="InterPro" id="IPR018772">
    <property type="entry name" value="Transcription_activator_HlyU"/>
</dbReference>
<comment type="caution">
    <text evidence="1">The sequence shown here is derived from an EMBL/GenBank/DDBJ whole genome shotgun (WGS) entry which is preliminary data.</text>
</comment>
<name>A0A837G0I1_9VIBR</name>
<organism evidence="1">
    <name type="scientific">Vibrio coralliilyticus</name>
    <dbReference type="NCBI Taxonomy" id="190893"/>
    <lineage>
        <taxon>Bacteria</taxon>
        <taxon>Pseudomonadati</taxon>
        <taxon>Pseudomonadota</taxon>
        <taxon>Gammaproteobacteria</taxon>
        <taxon>Vibrionales</taxon>
        <taxon>Vibrionaceae</taxon>
        <taxon>Vibrio</taxon>
    </lineage>
</organism>
<evidence type="ECO:0000313" key="1">
    <source>
        <dbReference type="EMBL" id="KJY67648.1"/>
    </source>
</evidence>
<dbReference type="EMBL" id="JXXR01000026">
    <property type="protein sequence ID" value="KJY67648.1"/>
    <property type="molecule type" value="Genomic_DNA"/>
</dbReference>
<dbReference type="RefSeq" id="WP_019274597.1">
    <property type="nucleotide sequence ID" value="NZ_CM004383.1"/>
</dbReference>
<dbReference type="AlphaFoldDB" id="A0A837G0I1"/>
<gene>
    <name evidence="1" type="ORF">TW71_21865</name>
</gene>
<dbReference type="Pfam" id="PF10115">
    <property type="entry name" value="HlyU"/>
    <property type="match status" value="1"/>
</dbReference>
<sequence length="93" mass="10582">MGLFSRLFGGGSKEQAKIEVEPVEYKGFLIYQEAQPEGGQYRIAGRITKELEGQTQEHRFIRSDVLASESDANEFMLKKAQMFIDQMGDKIFS</sequence>
<accession>A0A837G0I1</accession>
<proteinExistence type="predicted"/>
<reference evidence="1" key="1">
    <citation type="journal article" date="2015" name="BMC Genomics">
        <title>Genome mining reveals unlocked bioactive potential of marine Gram-negative bacteria.</title>
        <authorList>
            <person name="Machado H."/>
            <person name="Sonnenschein E.C."/>
            <person name="Melchiorsen J."/>
            <person name="Gram L."/>
        </authorList>
    </citation>
    <scope>NUCLEOTIDE SEQUENCE</scope>
    <source>
        <strain evidence="1">S2052</strain>
    </source>
</reference>
<protein>
    <submittedName>
        <fullName evidence="1">Transcriptional regulator</fullName>
    </submittedName>
</protein>